<feature type="domain" description="Fungal-type protein kinase" evidence="1">
    <location>
        <begin position="7"/>
        <end position="130"/>
    </location>
</feature>
<evidence type="ECO:0000313" key="3">
    <source>
        <dbReference type="Proteomes" id="UP001498398"/>
    </source>
</evidence>
<reference evidence="2 3" key="1">
    <citation type="submission" date="2024-01" db="EMBL/GenBank/DDBJ databases">
        <title>A draft genome for the cacao thread blight pathogen Marasmiellus scandens.</title>
        <authorList>
            <person name="Baruah I.K."/>
            <person name="Leung J."/>
            <person name="Bukari Y."/>
            <person name="Amoako-Attah I."/>
            <person name="Meinhardt L.W."/>
            <person name="Bailey B.A."/>
            <person name="Cohen S.P."/>
        </authorList>
    </citation>
    <scope>NUCLEOTIDE SEQUENCE [LARGE SCALE GENOMIC DNA]</scope>
    <source>
        <strain evidence="2 3">GH-19</strain>
    </source>
</reference>
<dbReference type="InterPro" id="IPR040976">
    <property type="entry name" value="Pkinase_fungal"/>
</dbReference>
<organism evidence="2 3">
    <name type="scientific">Marasmiellus scandens</name>
    <dbReference type="NCBI Taxonomy" id="2682957"/>
    <lineage>
        <taxon>Eukaryota</taxon>
        <taxon>Fungi</taxon>
        <taxon>Dikarya</taxon>
        <taxon>Basidiomycota</taxon>
        <taxon>Agaricomycotina</taxon>
        <taxon>Agaricomycetes</taxon>
        <taxon>Agaricomycetidae</taxon>
        <taxon>Agaricales</taxon>
        <taxon>Marasmiineae</taxon>
        <taxon>Omphalotaceae</taxon>
        <taxon>Marasmiellus</taxon>
    </lineage>
</organism>
<accession>A0ABR1IS79</accession>
<proteinExistence type="predicted"/>
<evidence type="ECO:0000259" key="1">
    <source>
        <dbReference type="Pfam" id="PF17667"/>
    </source>
</evidence>
<name>A0ABR1IS79_9AGAR</name>
<evidence type="ECO:0000313" key="2">
    <source>
        <dbReference type="EMBL" id="KAK7439850.1"/>
    </source>
</evidence>
<sequence>MAHTQYRPIRECRSLEEFKKVFSDAVKAHYYAYNHFKDQPILQTRGLGRNDVFLCCSDKSDEPANGVFHDWDIYSTNDPQNCRYSSPEKDLPNAYGFQPFLALDMCHRQPPTEHLYRHHLESFLYVLFWAALHYHFDGTSKPYLDGAVVSWWGPTRSFSNIRYQKERLFDGRLDRMLEYYGLTPQLRDWLKPVFNLFARAFNERSCNIGKNSWDDSTMGGRLTFERFMLVSGCDAELSAWYDLPFAEQFED</sequence>
<dbReference type="EMBL" id="JBANRG010000071">
    <property type="protein sequence ID" value="KAK7439850.1"/>
    <property type="molecule type" value="Genomic_DNA"/>
</dbReference>
<protein>
    <recommendedName>
        <fullName evidence="1">Fungal-type protein kinase domain-containing protein</fullName>
    </recommendedName>
</protein>
<comment type="caution">
    <text evidence="2">The sequence shown here is derived from an EMBL/GenBank/DDBJ whole genome shotgun (WGS) entry which is preliminary data.</text>
</comment>
<gene>
    <name evidence="2" type="ORF">VKT23_017422</name>
</gene>
<keyword evidence="3" id="KW-1185">Reference proteome</keyword>
<dbReference type="Pfam" id="PF17667">
    <property type="entry name" value="Pkinase_fungal"/>
    <property type="match status" value="1"/>
</dbReference>
<dbReference type="Proteomes" id="UP001498398">
    <property type="component" value="Unassembled WGS sequence"/>
</dbReference>